<dbReference type="Proteomes" id="UP000241462">
    <property type="component" value="Unassembled WGS sequence"/>
</dbReference>
<reference evidence="1 2" key="1">
    <citation type="journal article" date="2018" name="Mycol. Prog.">
        <title>Coniella lustricola, a new species from submerged detritus.</title>
        <authorList>
            <person name="Raudabaugh D.B."/>
            <person name="Iturriaga T."/>
            <person name="Carver A."/>
            <person name="Mondo S."/>
            <person name="Pangilinan J."/>
            <person name="Lipzen A."/>
            <person name="He G."/>
            <person name="Amirebrahimi M."/>
            <person name="Grigoriev I.V."/>
            <person name="Miller A.N."/>
        </authorList>
    </citation>
    <scope>NUCLEOTIDE SEQUENCE [LARGE SCALE GENOMIC DNA]</scope>
    <source>
        <strain evidence="1 2">B22-T-1</strain>
    </source>
</reference>
<dbReference type="InParanoid" id="A0A2T3A584"/>
<keyword evidence="2" id="KW-1185">Reference proteome</keyword>
<accession>A0A2T3A584</accession>
<evidence type="ECO:0000313" key="2">
    <source>
        <dbReference type="Proteomes" id="UP000241462"/>
    </source>
</evidence>
<protein>
    <submittedName>
        <fullName evidence="1">Uncharacterized protein</fullName>
    </submittedName>
</protein>
<gene>
    <name evidence="1" type="ORF">BD289DRAFT_292194</name>
</gene>
<dbReference type="EMBL" id="KZ678466">
    <property type="protein sequence ID" value="PSR83000.1"/>
    <property type="molecule type" value="Genomic_DNA"/>
</dbReference>
<dbReference type="AlphaFoldDB" id="A0A2T3A584"/>
<evidence type="ECO:0000313" key="1">
    <source>
        <dbReference type="EMBL" id="PSR83000.1"/>
    </source>
</evidence>
<sequence>MPWPALNANRAIRGARRGDAGCKSGIGARSGGDHKSGDVRYWRCTLQRDEMTAETARDQIGSQRRETTGVHGQAACFALANSKKPRVEVGREETSKIDCGQQRQPTRPCTRPRVCPVDRAKDCRLECLKGLKRIVMHADRSSQASRHADKKDDLTNVHPFGIGGPAIAHWTVLQRLELMRDRAAGTPGRGSRPARP</sequence>
<proteinExistence type="predicted"/>
<organism evidence="1 2">
    <name type="scientific">Coniella lustricola</name>
    <dbReference type="NCBI Taxonomy" id="2025994"/>
    <lineage>
        <taxon>Eukaryota</taxon>
        <taxon>Fungi</taxon>
        <taxon>Dikarya</taxon>
        <taxon>Ascomycota</taxon>
        <taxon>Pezizomycotina</taxon>
        <taxon>Sordariomycetes</taxon>
        <taxon>Sordariomycetidae</taxon>
        <taxon>Diaporthales</taxon>
        <taxon>Schizoparmaceae</taxon>
        <taxon>Coniella</taxon>
    </lineage>
</organism>
<name>A0A2T3A584_9PEZI</name>